<gene>
    <name evidence="2" type="ORF">GCM10009021_23470</name>
</gene>
<dbReference type="PANTHER" id="PTHR43434:SF1">
    <property type="entry name" value="PHOSPHOGLYCOLATE PHOSPHATASE"/>
    <property type="match status" value="1"/>
</dbReference>
<dbReference type="SFLD" id="SFLDS00003">
    <property type="entry name" value="Haloacid_Dehalogenase"/>
    <property type="match status" value="1"/>
</dbReference>
<evidence type="ECO:0000256" key="1">
    <source>
        <dbReference type="ARBA" id="ARBA00007958"/>
    </source>
</evidence>
<keyword evidence="3" id="KW-1185">Reference proteome</keyword>
<dbReference type="InterPro" id="IPR050155">
    <property type="entry name" value="HAD-like_hydrolase_sf"/>
</dbReference>
<comment type="similarity">
    <text evidence="1">Belongs to the HAD-like hydrolase superfamily.</text>
</comment>
<dbReference type="OrthoDB" id="115864at2157"/>
<dbReference type="Gene3D" id="3.40.50.1000">
    <property type="entry name" value="HAD superfamily/HAD-like"/>
    <property type="match status" value="1"/>
</dbReference>
<dbReference type="EMBL" id="BMOQ01000006">
    <property type="protein sequence ID" value="GGN21460.1"/>
    <property type="molecule type" value="Genomic_DNA"/>
</dbReference>
<dbReference type="SUPFAM" id="SSF56784">
    <property type="entry name" value="HAD-like"/>
    <property type="match status" value="1"/>
</dbReference>
<dbReference type="AlphaFoldDB" id="A0A830GCY1"/>
<dbReference type="Proteomes" id="UP000608850">
    <property type="component" value="Unassembled WGS sequence"/>
</dbReference>
<dbReference type="InterPro" id="IPR036412">
    <property type="entry name" value="HAD-like_sf"/>
</dbReference>
<dbReference type="GO" id="GO:0008967">
    <property type="term" value="F:phosphoglycolate phosphatase activity"/>
    <property type="evidence" value="ECO:0007669"/>
    <property type="project" value="TreeGrafter"/>
</dbReference>
<dbReference type="RefSeq" id="WP_188879179.1">
    <property type="nucleotide sequence ID" value="NZ_BMOQ01000006.1"/>
</dbReference>
<dbReference type="PANTHER" id="PTHR43434">
    <property type="entry name" value="PHOSPHOGLYCOLATE PHOSPHATASE"/>
    <property type="match status" value="1"/>
</dbReference>
<dbReference type="Pfam" id="PF13419">
    <property type="entry name" value="HAD_2"/>
    <property type="match status" value="1"/>
</dbReference>
<sequence length="218" mass="23887">MTEYDAVVFDNDGVIVEPSDSDVLLDAVVDAFAAFDVTVDPNEVEASIGDDPVPRELLQKHDLDPEAFWHQRELTASLFQQAHTRDGGKAVYEDVDALAALDVPLGLVSNNQHATVEFLLAHHGLDYFETVYGRQPTLAGAARRKPEAHYLKNALADLGAATALYVGDSETDVIAAHRAGLDSAFLRREHVRDAALDVEPTYEFSDLRELVETVTNSQ</sequence>
<dbReference type="SFLD" id="SFLDG01129">
    <property type="entry name" value="C1.5:_HAD__Beta-PGM__Phosphata"/>
    <property type="match status" value="1"/>
</dbReference>
<keyword evidence="2" id="KW-0378">Hydrolase</keyword>
<dbReference type="GO" id="GO:0006281">
    <property type="term" value="P:DNA repair"/>
    <property type="evidence" value="ECO:0007669"/>
    <property type="project" value="TreeGrafter"/>
</dbReference>
<protein>
    <submittedName>
        <fullName evidence="2">Hydrolase</fullName>
    </submittedName>
</protein>
<organism evidence="2 3">
    <name type="scientific">Halarchaeum nitratireducens</name>
    <dbReference type="NCBI Taxonomy" id="489913"/>
    <lineage>
        <taxon>Archaea</taxon>
        <taxon>Methanobacteriati</taxon>
        <taxon>Methanobacteriota</taxon>
        <taxon>Stenosarchaea group</taxon>
        <taxon>Halobacteria</taxon>
        <taxon>Halobacteriales</taxon>
        <taxon>Halobacteriaceae</taxon>
    </lineage>
</organism>
<dbReference type="NCBIfam" id="TIGR01549">
    <property type="entry name" value="HAD-SF-IA-v1"/>
    <property type="match status" value="1"/>
</dbReference>
<evidence type="ECO:0000313" key="2">
    <source>
        <dbReference type="EMBL" id="GGN21460.1"/>
    </source>
</evidence>
<dbReference type="InterPro" id="IPR006439">
    <property type="entry name" value="HAD-SF_hydro_IA"/>
</dbReference>
<evidence type="ECO:0000313" key="3">
    <source>
        <dbReference type="Proteomes" id="UP000608850"/>
    </source>
</evidence>
<reference evidence="2 3" key="1">
    <citation type="journal article" date="2019" name="Int. J. Syst. Evol. Microbiol.">
        <title>The Global Catalogue of Microorganisms (GCM) 10K type strain sequencing project: providing services to taxonomists for standard genome sequencing and annotation.</title>
        <authorList>
            <consortium name="The Broad Institute Genomics Platform"/>
            <consortium name="The Broad Institute Genome Sequencing Center for Infectious Disease"/>
            <person name="Wu L."/>
            <person name="Ma J."/>
        </authorList>
    </citation>
    <scope>NUCLEOTIDE SEQUENCE [LARGE SCALE GENOMIC DNA]</scope>
    <source>
        <strain evidence="2 3">JCM 16331</strain>
    </source>
</reference>
<dbReference type="InterPro" id="IPR023214">
    <property type="entry name" value="HAD_sf"/>
</dbReference>
<comment type="caution">
    <text evidence="2">The sequence shown here is derived from an EMBL/GenBank/DDBJ whole genome shotgun (WGS) entry which is preliminary data.</text>
</comment>
<dbReference type="InterPro" id="IPR041492">
    <property type="entry name" value="HAD_2"/>
</dbReference>
<accession>A0A830GCY1</accession>
<name>A0A830GCY1_9EURY</name>
<proteinExistence type="inferred from homology"/>